<dbReference type="OrthoDB" id="9803111at2"/>
<feature type="transmembrane region" description="Helical" evidence="2">
    <location>
        <begin position="84"/>
        <end position="103"/>
    </location>
</feature>
<keyword evidence="2" id="KW-1133">Transmembrane helix</keyword>
<feature type="domain" description="Polysaccharide biosynthesis protein CapD-like" evidence="3">
    <location>
        <begin position="291"/>
        <end position="582"/>
    </location>
</feature>
<protein>
    <submittedName>
        <fullName evidence="4">NDP-sugar epimerase, includes UDP-GlcNAc-inverting 4,6-dehydratase FlaA1 and capsular polysaccharide biosynthesis protein EpsC</fullName>
    </submittedName>
</protein>
<comment type="similarity">
    <text evidence="1">Belongs to the polysaccharide synthase family.</text>
</comment>
<dbReference type="RefSeq" id="WP_085518691.1">
    <property type="nucleotide sequence ID" value="NZ_FXAW01000008.1"/>
</dbReference>
<feature type="transmembrane region" description="Helical" evidence="2">
    <location>
        <begin position="12"/>
        <end position="33"/>
    </location>
</feature>
<evidence type="ECO:0000256" key="2">
    <source>
        <dbReference type="SAM" id="Phobius"/>
    </source>
</evidence>
<sequence length="650" mass="73612">MIKKINDISFLPRWIILLIDLLLLMFAIVVAYFLRFNFNVAEVLAFKFTEGLVLFLICHLIAIFLTQSYAGIIRYTSIEDGLRISYTTFIGTLLIAIVSYLNYWYTGSVIIPLSVLIISFIFSVVILFSYRVLVKNLFAYYRDAVRHRKNVMIFGAGQYGIITKQVIDADPNARMRVVGFVDDDLKKVGKVINGAPIYDAGYNLDAILKKYHIHEIVIAIANLSVERKNELVDYCLKAHVKVRTVPSPDKWVNGELSMNQIKEVRIEDLLGRESIKLENPKVSENIGGKTVLITGAAGSIGSEIAKQILKVKPKKLILLDQAESFLYAIDIELTNLDDNQEIEIVPVIMDVANKRRLEIVFDKYRPDVVYHAAAYKHVPLMEMHPFEAVATNVYGTKNLADLSVQYNVKKFVMVSTDKAVNPTNVMGATKRLAEIYVQSLNDSNSHDVKNNTQFITTRFGNVLGSNGSVIPLFKKQIEKGGPLTVTHPDVTRYFMTIPEACQLVIEAGIMGFGGEIFVFDMGKSIKIIDLAKKMIRLSGYEVDLDIKIVFTGLREGEKLFEELLGDKETTLPTHHEKILIAKTERMAHETIIKELQKLNDLMNDENELGMIMQMKNILPEFVSHASRFEALDQELASERKRKWSITRKIS</sequence>
<dbReference type="Pfam" id="PF13727">
    <property type="entry name" value="CoA_binding_3"/>
    <property type="match status" value="1"/>
</dbReference>
<organism evidence="4 5">
    <name type="scientific">Marivirga sericea</name>
    <dbReference type="NCBI Taxonomy" id="1028"/>
    <lineage>
        <taxon>Bacteria</taxon>
        <taxon>Pseudomonadati</taxon>
        <taxon>Bacteroidota</taxon>
        <taxon>Cytophagia</taxon>
        <taxon>Cytophagales</taxon>
        <taxon>Marivirgaceae</taxon>
        <taxon>Marivirga</taxon>
    </lineage>
</organism>
<keyword evidence="2" id="KW-0472">Membrane</keyword>
<dbReference type="InterPro" id="IPR029063">
    <property type="entry name" value="SAM-dependent_MTases_sf"/>
</dbReference>
<keyword evidence="2" id="KW-0812">Transmembrane</keyword>
<keyword evidence="5" id="KW-1185">Reference proteome</keyword>
<feature type="transmembrane region" description="Helical" evidence="2">
    <location>
        <begin position="109"/>
        <end position="133"/>
    </location>
</feature>
<dbReference type="SUPFAM" id="SSF51735">
    <property type="entry name" value="NAD(P)-binding Rossmann-fold domains"/>
    <property type="match status" value="1"/>
</dbReference>
<evidence type="ECO:0000259" key="3">
    <source>
        <dbReference type="Pfam" id="PF02719"/>
    </source>
</evidence>
<dbReference type="AlphaFoldDB" id="A0A1X7L7H7"/>
<proteinExistence type="inferred from homology"/>
<reference evidence="5" key="1">
    <citation type="submission" date="2017-04" db="EMBL/GenBank/DDBJ databases">
        <authorList>
            <person name="Varghese N."/>
            <person name="Submissions S."/>
        </authorList>
    </citation>
    <scope>NUCLEOTIDE SEQUENCE [LARGE SCALE GENOMIC DNA]</scope>
    <source>
        <strain evidence="5">DSM 4125</strain>
    </source>
</reference>
<evidence type="ECO:0000256" key="1">
    <source>
        <dbReference type="ARBA" id="ARBA00007430"/>
    </source>
</evidence>
<name>A0A1X7L7H7_9BACT</name>
<dbReference type="Proteomes" id="UP000193804">
    <property type="component" value="Unassembled WGS sequence"/>
</dbReference>
<accession>A0A1X7L7H7</accession>
<dbReference type="InterPro" id="IPR003869">
    <property type="entry name" value="Polysac_CapD-like"/>
</dbReference>
<dbReference type="PANTHER" id="PTHR43318">
    <property type="entry name" value="UDP-N-ACETYLGLUCOSAMINE 4,6-DEHYDRATASE"/>
    <property type="match status" value="1"/>
</dbReference>
<dbReference type="PANTHER" id="PTHR43318:SF1">
    <property type="entry name" value="POLYSACCHARIDE BIOSYNTHESIS PROTEIN EPSC-RELATED"/>
    <property type="match status" value="1"/>
</dbReference>
<dbReference type="SUPFAM" id="SSF53335">
    <property type="entry name" value="S-adenosyl-L-methionine-dependent methyltransferases"/>
    <property type="match status" value="1"/>
</dbReference>
<dbReference type="Gene3D" id="3.40.50.720">
    <property type="entry name" value="NAD(P)-binding Rossmann-like Domain"/>
    <property type="match status" value="2"/>
</dbReference>
<dbReference type="Pfam" id="PF02719">
    <property type="entry name" value="Polysacc_synt_2"/>
    <property type="match status" value="1"/>
</dbReference>
<gene>
    <name evidence="4" type="ORF">SAMN05661096_03565</name>
</gene>
<feature type="transmembrane region" description="Helical" evidence="2">
    <location>
        <begin position="53"/>
        <end position="72"/>
    </location>
</feature>
<evidence type="ECO:0000313" key="5">
    <source>
        <dbReference type="Proteomes" id="UP000193804"/>
    </source>
</evidence>
<dbReference type="InterPro" id="IPR051203">
    <property type="entry name" value="Polysaccharide_Synthase-Rel"/>
</dbReference>
<dbReference type="STRING" id="1028.SAMN05661096_03565"/>
<dbReference type="InterPro" id="IPR036291">
    <property type="entry name" value="NAD(P)-bd_dom_sf"/>
</dbReference>
<dbReference type="CDD" id="cd05237">
    <property type="entry name" value="UDP_invert_4-6DH_SDR_e"/>
    <property type="match status" value="1"/>
</dbReference>
<evidence type="ECO:0000313" key="4">
    <source>
        <dbReference type="EMBL" id="SMG49129.1"/>
    </source>
</evidence>
<dbReference type="EMBL" id="FXAW01000008">
    <property type="protein sequence ID" value="SMG49129.1"/>
    <property type="molecule type" value="Genomic_DNA"/>
</dbReference>